<dbReference type="Gene3D" id="3.40.50.620">
    <property type="entry name" value="HUPs"/>
    <property type="match status" value="1"/>
</dbReference>
<comment type="similarity">
    <text evidence="2">Belongs to the asparagine synthetase family.</text>
</comment>
<keyword evidence="14" id="KW-1185">Reference proteome</keyword>
<evidence type="ECO:0000256" key="1">
    <source>
        <dbReference type="ARBA" id="ARBA00005187"/>
    </source>
</evidence>
<feature type="binding site" evidence="10">
    <location>
        <position position="99"/>
    </location>
    <ligand>
        <name>L-glutamine</name>
        <dbReference type="ChEBI" id="CHEBI:58359"/>
    </ligand>
</feature>
<dbReference type="CDD" id="cd01991">
    <property type="entry name" value="Asn_synthase_B_C"/>
    <property type="match status" value="1"/>
</dbReference>
<dbReference type="AlphaFoldDB" id="A0A2U3DC35"/>
<dbReference type="EC" id="6.3.5.4" evidence="3"/>
<dbReference type="RefSeq" id="WP_109429398.1">
    <property type="nucleotide sequence ID" value="NZ_MPDK01000002.1"/>
</dbReference>
<evidence type="ECO:0000259" key="12">
    <source>
        <dbReference type="PROSITE" id="PS51278"/>
    </source>
</evidence>
<dbReference type="NCBIfam" id="TIGR01536">
    <property type="entry name" value="asn_synth_AEB"/>
    <property type="match status" value="1"/>
</dbReference>
<evidence type="ECO:0000256" key="8">
    <source>
        <dbReference type="ARBA" id="ARBA00048741"/>
    </source>
</evidence>
<feature type="binding site" evidence="10">
    <location>
        <position position="284"/>
    </location>
    <ligand>
        <name>ATP</name>
        <dbReference type="ChEBI" id="CHEBI:30616"/>
    </ligand>
</feature>
<evidence type="ECO:0000256" key="5">
    <source>
        <dbReference type="ARBA" id="ARBA00022840"/>
    </source>
</evidence>
<dbReference type="InterPro" id="IPR017932">
    <property type="entry name" value="GATase_2_dom"/>
</dbReference>
<comment type="caution">
    <text evidence="13">The sequence shown here is derived from an EMBL/GenBank/DDBJ whole genome shotgun (WGS) entry which is preliminary data.</text>
</comment>
<dbReference type="InterPro" id="IPR033738">
    <property type="entry name" value="AsnB_N"/>
</dbReference>
<evidence type="ECO:0000256" key="3">
    <source>
        <dbReference type="ARBA" id="ARBA00012737"/>
    </source>
</evidence>
<dbReference type="PANTHER" id="PTHR43284:SF1">
    <property type="entry name" value="ASPARAGINE SYNTHETASE"/>
    <property type="match status" value="1"/>
</dbReference>
<dbReference type="PROSITE" id="PS51278">
    <property type="entry name" value="GATASE_TYPE_2"/>
    <property type="match status" value="1"/>
</dbReference>
<dbReference type="CDD" id="cd00712">
    <property type="entry name" value="AsnB"/>
    <property type="match status" value="1"/>
</dbReference>
<dbReference type="GO" id="GO:0006529">
    <property type="term" value="P:asparagine biosynthetic process"/>
    <property type="evidence" value="ECO:0007669"/>
    <property type="project" value="UniProtKB-KW"/>
</dbReference>
<dbReference type="Pfam" id="PF13537">
    <property type="entry name" value="GATase_7"/>
    <property type="match status" value="1"/>
</dbReference>
<dbReference type="EMBL" id="MPDK01000002">
    <property type="protein sequence ID" value="PWI58805.1"/>
    <property type="molecule type" value="Genomic_DNA"/>
</dbReference>
<evidence type="ECO:0000256" key="7">
    <source>
        <dbReference type="ARBA" id="ARBA00022962"/>
    </source>
</evidence>
<comment type="catalytic activity">
    <reaction evidence="8">
        <text>L-aspartate + L-glutamine + ATP + H2O = L-asparagine + L-glutamate + AMP + diphosphate + H(+)</text>
        <dbReference type="Rhea" id="RHEA:12228"/>
        <dbReference type="ChEBI" id="CHEBI:15377"/>
        <dbReference type="ChEBI" id="CHEBI:15378"/>
        <dbReference type="ChEBI" id="CHEBI:29985"/>
        <dbReference type="ChEBI" id="CHEBI:29991"/>
        <dbReference type="ChEBI" id="CHEBI:30616"/>
        <dbReference type="ChEBI" id="CHEBI:33019"/>
        <dbReference type="ChEBI" id="CHEBI:58048"/>
        <dbReference type="ChEBI" id="CHEBI:58359"/>
        <dbReference type="ChEBI" id="CHEBI:456215"/>
        <dbReference type="EC" id="6.3.5.4"/>
    </reaction>
</comment>
<feature type="active site" description="For GATase activity" evidence="9">
    <location>
        <position position="2"/>
    </location>
</feature>
<dbReference type="SUPFAM" id="SSF52402">
    <property type="entry name" value="Adenine nucleotide alpha hydrolases-like"/>
    <property type="match status" value="1"/>
</dbReference>
<evidence type="ECO:0000256" key="2">
    <source>
        <dbReference type="ARBA" id="ARBA00005752"/>
    </source>
</evidence>
<dbReference type="GO" id="GO:0004066">
    <property type="term" value="F:asparagine synthase (glutamine-hydrolyzing) activity"/>
    <property type="evidence" value="ECO:0007669"/>
    <property type="project" value="UniProtKB-EC"/>
</dbReference>
<evidence type="ECO:0000256" key="9">
    <source>
        <dbReference type="PIRSR" id="PIRSR001589-1"/>
    </source>
</evidence>
<dbReference type="InterPro" id="IPR051786">
    <property type="entry name" value="ASN_synthetase/amidase"/>
</dbReference>
<protein>
    <recommendedName>
        <fullName evidence="3">asparagine synthase (glutamine-hydrolyzing)</fullName>
        <ecNumber evidence="3">6.3.5.4</ecNumber>
    </recommendedName>
</protein>
<dbReference type="Proteomes" id="UP000245380">
    <property type="component" value="Unassembled WGS sequence"/>
</dbReference>
<evidence type="ECO:0000313" key="14">
    <source>
        <dbReference type="Proteomes" id="UP000245380"/>
    </source>
</evidence>
<dbReference type="PANTHER" id="PTHR43284">
    <property type="entry name" value="ASPARAGINE SYNTHETASE (GLUTAMINE-HYDROLYZING)"/>
    <property type="match status" value="1"/>
</dbReference>
<dbReference type="InterPro" id="IPR006426">
    <property type="entry name" value="Asn_synth_AEB"/>
</dbReference>
<sequence length="640" mass="73561">MCGIVGFLNRRGQACDTEIIHAMNGEIVHRGPDDAGYYFDGSLGLGFRRLAIIDLKGGHQPLTNEDESIWIVFNGEIYNYKDLRDELIACGHSFKTETDTEVIIHLYEEYGVECVSKLRGMFAFGIWDGKKEQLFLARDLFGIKPLYYTYNSDFLAFSSEIKSLLKIPGISREIDREAFWNYLTFQYVPEPMTMFEGIWKLPPAHYLIARGNEVVIKRYYQLAFTPIEQPVSYFVEGVLEQLRESVRVHMNSDVPRGAFLSSGVDSSAIVALLKELEEVQTFTVGFEGAGGLSEIEYARETARVLGTVHRDTVISAKRYLEELPRLVYHQDEPVADPSAIALYFVSELASEHVTVVLSGEGADEIFGGYTIYREPLSLRVFDYLPPSMRQGLGDVAQIIPEGMKGRSFLMRGSKTVEQRFFGNAFLFSEAEKRKFVKFDPEKLGYGRPTDLTGRYYQQVQDADDVTKMQYLDLHTWLPGDILMKADKMTMANSVELRVPFLDRQVFEFASKIPAAYRLANGTTKYVLREAVRKLLPKEVTERKKLGFPVPTRKWLRDEHYQFAREIIGSSTLDDLFDKDYVLHLLEEHRQGVRDHARKIWAIVIFLLWHQIFVVQSQSFISKESELVAKRRHRMFVEEFV</sequence>
<dbReference type="PIRSF" id="PIRSF001589">
    <property type="entry name" value="Asn_synthetase_glu-h"/>
    <property type="match status" value="1"/>
</dbReference>
<dbReference type="Gene3D" id="3.60.20.10">
    <property type="entry name" value="Glutamine Phosphoribosylpyrophosphate, subunit 1, domain 1"/>
    <property type="match status" value="1"/>
</dbReference>
<comment type="pathway">
    <text evidence="1">Amino-acid biosynthesis; L-asparagine biosynthesis; L-asparagine from L-aspartate (L-Gln route): step 1/1.</text>
</comment>
<evidence type="ECO:0000313" key="13">
    <source>
        <dbReference type="EMBL" id="PWI58805.1"/>
    </source>
</evidence>
<dbReference type="GO" id="GO:0005829">
    <property type="term" value="C:cytosol"/>
    <property type="evidence" value="ECO:0007669"/>
    <property type="project" value="TreeGrafter"/>
</dbReference>
<keyword evidence="7 9" id="KW-0315">Glutamine amidotransferase</keyword>
<evidence type="ECO:0000256" key="11">
    <source>
        <dbReference type="PIRSR" id="PIRSR001589-3"/>
    </source>
</evidence>
<dbReference type="Pfam" id="PF00733">
    <property type="entry name" value="Asn_synthase"/>
    <property type="match status" value="1"/>
</dbReference>
<evidence type="ECO:0000256" key="10">
    <source>
        <dbReference type="PIRSR" id="PIRSR001589-2"/>
    </source>
</evidence>
<feature type="domain" description="Glutamine amidotransferase type-2" evidence="12">
    <location>
        <begin position="2"/>
        <end position="212"/>
    </location>
</feature>
<feature type="binding site" evidence="10">
    <location>
        <begin position="358"/>
        <end position="359"/>
    </location>
    <ligand>
        <name>ATP</name>
        <dbReference type="ChEBI" id="CHEBI:30616"/>
    </ligand>
</feature>
<evidence type="ECO:0000256" key="6">
    <source>
        <dbReference type="ARBA" id="ARBA00022888"/>
    </source>
</evidence>
<accession>A0A2U3DC35</accession>
<keyword evidence="4 10" id="KW-0547">Nucleotide-binding</keyword>
<dbReference type="SUPFAM" id="SSF56235">
    <property type="entry name" value="N-terminal nucleophile aminohydrolases (Ntn hydrolases)"/>
    <property type="match status" value="1"/>
</dbReference>
<feature type="site" description="Important for beta-aspartyl-AMP intermediate formation" evidence="11">
    <location>
        <position position="360"/>
    </location>
</feature>
<keyword evidence="5 10" id="KW-0067">ATP-binding</keyword>
<gene>
    <name evidence="13" type="ORF">BM613_01560</name>
</gene>
<keyword evidence="6 9" id="KW-0061">Asparagine biosynthesis</keyword>
<keyword evidence="9" id="KW-0028">Amino-acid biosynthesis</keyword>
<proteinExistence type="inferred from homology"/>
<organism evidence="13 14">
    <name type="scientific">Sulfoacidibacillus thermotolerans</name>
    <name type="common">Acidibacillus sulfuroxidans</name>
    <dbReference type="NCBI Taxonomy" id="1765684"/>
    <lineage>
        <taxon>Bacteria</taxon>
        <taxon>Bacillati</taxon>
        <taxon>Bacillota</taxon>
        <taxon>Bacilli</taxon>
        <taxon>Bacillales</taxon>
        <taxon>Alicyclobacillaceae</taxon>
        <taxon>Sulfoacidibacillus</taxon>
    </lineage>
</organism>
<evidence type="ECO:0000256" key="4">
    <source>
        <dbReference type="ARBA" id="ARBA00022741"/>
    </source>
</evidence>
<dbReference type="InterPro" id="IPR014729">
    <property type="entry name" value="Rossmann-like_a/b/a_fold"/>
</dbReference>
<reference evidence="13 14" key="1">
    <citation type="submission" date="2016-11" db="EMBL/GenBank/DDBJ databases">
        <title>Comparative genomics of Acidibacillus ferroxidans species.</title>
        <authorList>
            <person name="Oliveira G."/>
            <person name="Nunes G."/>
            <person name="Oliveira R."/>
            <person name="Araujo F."/>
            <person name="Salim A."/>
            <person name="Scholte L."/>
            <person name="Morais D."/>
            <person name="Nancucheo I."/>
            <person name="Johnson D.B."/>
            <person name="Grail B."/>
            <person name="Bittencourt J."/>
            <person name="Valadares R."/>
        </authorList>
    </citation>
    <scope>NUCLEOTIDE SEQUENCE [LARGE SCALE GENOMIC DNA]</scope>
    <source>
        <strain evidence="13 14">Y002</strain>
    </source>
</reference>
<name>A0A2U3DC35_SULT2</name>
<dbReference type="GO" id="GO:0005524">
    <property type="term" value="F:ATP binding"/>
    <property type="evidence" value="ECO:0007669"/>
    <property type="project" value="UniProtKB-KW"/>
</dbReference>
<dbReference type="InterPro" id="IPR029055">
    <property type="entry name" value="Ntn_hydrolases_N"/>
</dbReference>
<dbReference type="OrthoDB" id="9763290at2"/>
<dbReference type="InterPro" id="IPR001962">
    <property type="entry name" value="Asn_synthase"/>
</dbReference>